<organism evidence="2 3">
    <name type="scientific">Butyrivibrio hungatei</name>
    <dbReference type="NCBI Taxonomy" id="185008"/>
    <lineage>
        <taxon>Bacteria</taxon>
        <taxon>Bacillati</taxon>
        <taxon>Bacillota</taxon>
        <taxon>Clostridia</taxon>
        <taxon>Lachnospirales</taxon>
        <taxon>Lachnospiraceae</taxon>
        <taxon>Butyrivibrio</taxon>
    </lineage>
</organism>
<dbReference type="EMBL" id="FMUR01000013">
    <property type="protein sequence ID" value="SCY34548.1"/>
    <property type="molecule type" value="Genomic_DNA"/>
</dbReference>
<dbReference type="RefSeq" id="WP_026667921.1">
    <property type="nucleotide sequence ID" value="NZ_FMUR01000013.1"/>
</dbReference>
<dbReference type="Gene3D" id="3.40.50.720">
    <property type="entry name" value="NAD(P)-binding Rossmann-like Domain"/>
    <property type="match status" value="1"/>
</dbReference>
<evidence type="ECO:0000313" key="3">
    <source>
        <dbReference type="Proteomes" id="UP000183047"/>
    </source>
</evidence>
<keyword evidence="3" id="KW-1185">Reference proteome</keyword>
<reference evidence="3" key="1">
    <citation type="submission" date="2016-10" db="EMBL/GenBank/DDBJ databases">
        <authorList>
            <person name="Varghese N."/>
            <person name="Submissions S."/>
        </authorList>
    </citation>
    <scope>NUCLEOTIDE SEQUENCE [LARGE SCALE GENOMIC DNA]</scope>
    <source>
        <strain evidence="3">XBD2006</strain>
    </source>
</reference>
<dbReference type="InterPro" id="IPR005097">
    <property type="entry name" value="Sacchrp_dh_NADP-bd"/>
</dbReference>
<gene>
    <name evidence="2" type="ORF">SAMN02910451_02270</name>
</gene>
<dbReference type="AlphaFoldDB" id="A0A1G5F7D3"/>
<proteinExistence type="predicted"/>
<dbReference type="Proteomes" id="UP000183047">
    <property type="component" value="Unassembled WGS sequence"/>
</dbReference>
<dbReference type="InterPro" id="IPR036291">
    <property type="entry name" value="NAD(P)-bd_dom_sf"/>
</dbReference>
<dbReference type="SUPFAM" id="SSF51735">
    <property type="entry name" value="NAD(P)-binding Rossmann-fold domains"/>
    <property type="match status" value="1"/>
</dbReference>
<accession>A0A1G5F7D3</accession>
<evidence type="ECO:0000259" key="1">
    <source>
        <dbReference type="Pfam" id="PF03435"/>
    </source>
</evidence>
<sequence>MKNVGVLGAAGSVGRYALKYLTDTEKYNVFAFGHKEEKIKGDSFFNNLSKVKWTFGDMQKKENLMEFINGKDVILNAMFCPEDIRIFISEICETKGIPCVDTGIPSCELTKLPKKTLYIYGAGALPGLSAVIGVYAAGNFKEINEYAHITSMDGLFSRGAAYDYLEGVSKDVLEKKAPTEIRKDVTIPFIGNNDLRQYQDSETEVVARVTGCKGCRHYIAFGNTNMQKAVEHSVLTFPDKPKEAVEQLMLQSQLNYSRSKEHMAFLIEVNGCDINDENKVRSTVVKFTSSPALTGISAGIVTELVAKEKIIKGAFCFSQFPATNLYEKYIDDIVDRLRSSPEMLMFEEFDLRLDDLNTEMTGEI</sequence>
<protein>
    <submittedName>
        <fullName evidence="2">Saccharopine dehydrogenase, NADP-dependent</fullName>
    </submittedName>
</protein>
<name>A0A1G5F7D3_9FIRM</name>
<dbReference type="OrthoDB" id="1221575at2"/>
<evidence type="ECO:0000313" key="2">
    <source>
        <dbReference type="EMBL" id="SCY34548.1"/>
    </source>
</evidence>
<dbReference type="Pfam" id="PF03435">
    <property type="entry name" value="Sacchrp_dh_NADP"/>
    <property type="match status" value="1"/>
</dbReference>
<feature type="domain" description="Saccharopine dehydrogenase NADP binding" evidence="1">
    <location>
        <begin position="4"/>
        <end position="111"/>
    </location>
</feature>